<dbReference type="Gene3D" id="3.40.710.10">
    <property type="entry name" value="DD-peptidase/beta-lactamase superfamily"/>
    <property type="match status" value="1"/>
</dbReference>
<dbReference type="InterPro" id="IPR001466">
    <property type="entry name" value="Beta-lactam-related"/>
</dbReference>
<accession>A0A3Q8WWG9</accession>
<reference evidence="4 5" key="1">
    <citation type="submission" date="2018-12" db="EMBL/GenBank/DDBJ databases">
        <title>Complete genome sequence of Flaviflexus salsibiostraticola KCTC 33148.</title>
        <authorList>
            <person name="Bae J.-W."/>
        </authorList>
    </citation>
    <scope>NUCLEOTIDE SEQUENCE [LARGE SCALE GENOMIC DNA]</scope>
    <source>
        <strain evidence="4 5">KCTC 33148</strain>
    </source>
</reference>
<dbReference type="RefSeq" id="WP_126041798.1">
    <property type="nucleotide sequence ID" value="NZ_CP034438.1"/>
</dbReference>
<sequence length="333" mass="35657">MTAFADIIDAAEEANFSGVVTIDRAGARLFEHCRGFAHRAHRIPITPATRFGIASGSKGFTALAVMRLVEDGALALDEPVRPVLGGSVPRIDDAITLHHLLTHSSGIEDYLDESEDWDPSDYVMTVPVHTLTTAEAFLPMLEGIGQATAPGERFEYSNAGFILLALILERTVGKPFHAIIDRLVLRPAGMTDTGYLRLDDLPADAALGYLGEEGNRVNTLHLPVLGNGDGGAFTTAADLHAFWRALVDGRIVSRETVDRMTEPSWDVPEEGKSYGMGFWLEADGPGRILEGLDAGASFRSTHDPDSQTTVSVLGNTAEGAWPVIAAAGRVPLS</sequence>
<comment type="subcellular location">
    <subcellularLocation>
        <location evidence="1">Membrane</location>
    </subcellularLocation>
</comment>
<dbReference type="SUPFAM" id="SSF56601">
    <property type="entry name" value="beta-lactamase/transpeptidase-like"/>
    <property type="match status" value="1"/>
</dbReference>
<dbReference type="GO" id="GO:0016787">
    <property type="term" value="F:hydrolase activity"/>
    <property type="evidence" value="ECO:0007669"/>
    <property type="project" value="UniProtKB-KW"/>
</dbReference>
<protein>
    <submittedName>
        <fullName evidence="4">Class A beta-lactamase-related serine hydrolase</fullName>
    </submittedName>
</protein>
<dbReference type="EMBL" id="CP034438">
    <property type="protein sequence ID" value="AZN30770.1"/>
    <property type="molecule type" value="Genomic_DNA"/>
</dbReference>
<keyword evidence="4" id="KW-0378">Hydrolase</keyword>
<dbReference type="PANTHER" id="PTHR46825">
    <property type="entry name" value="D-ALANYL-D-ALANINE-CARBOXYPEPTIDASE/ENDOPEPTIDASE AMPH"/>
    <property type="match status" value="1"/>
</dbReference>
<proteinExistence type="predicted"/>
<dbReference type="AlphaFoldDB" id="A0A3Q8WWG9"/>
<organism evidence="4 5">
    <name type="scientific">Flaviflexus salsibiostraticola</name>
    <dbReference type="NCBI Taxonomy" id="1282737"/>
    <lineage>
        <taxon>Bacteria</taxon>
        <taxon>Bacillati</taxon>
        <taxon>Actinomycetota</taxon>
        <taxon>Actinomycetes</taxon>
        <taxon>Actinomycetales</taxon>
        <taxon>Actinomycetaceae</taxon>
        <taxon>Flaviflexus</taxon>
    </lineage>
</organism>
<dbReference type="Proteomes" id="UP000270021">
    <property type="component" value="Chromosome"/>
</dbReference>
<evidence type="ECO:0000256" key="1">
    <source>
        <dbReference type="ARBA" id="ARBA00004370"/>
    </source>
</evidence>
<dbReference type="KEGG" id="fsl:EJO69_11020"/>
<evidence type="ECO:0000313" key="5">
    <source>
        <dbReference type="Proteomes" id="UP000270021"/>
    </source>
</evidence>
<dbReference type="InterPro" id="IPR012338">
    <property type="entry name" value="Beta-lactam/transpept-like"/>
</dbReference>
<dbReference type="GO" id="GO:0016020">
    <property type="term" value="C:membrane"/>
    <property type="evidence" value="ECO:0007669"/>
    <property type="project" value="UniProtKB-SubCell"/>
</dbReference>
<dbReference type="PANTHER" id="PTHR46825:SF11">
    <property type="entry name" value="PENICILLIN-BINDING PROTEIN 4"/>
    <property type="match status" value="1"/>
</dbReference>
<dbReference type="OrthoDB" id="9773047at2"/>
<dbReference type="Pfam" id="PF00144">
    <property type="entry name" value="Beta-lactamase"/>
    <property type="match status" value="1"/>
</dbReference>
<evidence type="ECO:0000259" key="3">
    <source>
        <dbReference type="Pfam" id="PF00144"/>
    </source>
</evidence>
<evidence type="ECO:0000313" key="4">
    <source>
        <dbReference type="EMBL" id="AZN30770.1"/>
    </source>
</evidence>
<dbReference type="InterPro" id="IPR050491">
    <property type="entry name" value="AmpC-like"/>
</dbReference>
<evidence type="ECO:0000256" key="2">
    <source>
        <dbReference type="ARBA" id="ARBA00023136"/>
    </source>
</evidence>
<name>A0A3Q8WWG9_9ACTO</name>
<keyword evidence="2" id="KW-0472">Membrane</keyword>
<feature type="domain" description="Beta-lactamase-related" evidence="3">
    <location>
        <begin position="10"/>
        <end position="323"/>
    </location>
</feature>
<keyword evidence="5" id="KW-1185">Reference proteome</keyword>
<gene>
    <name evidence="4" type="ORF">EJO69_11020</name>
</gene>